<feature type="compositionally biased region" description="Polar residues" evidence="2">
    <location>
        <begin position="177"/>
        <end position="188"/>
    </location>
</feature>
<evidence type="ECO:0000313" key="5">
    <source>
        <dbReference type="Proteomes" id="UP000271098"/>
    </source>
</evidence>
<feature type="region of interest" description="Disordered" evidence="2">
    <location>
        <begin position="26"/>
        <end position="150"/>
    </location>
</feature>
<feature type="compositionally biased region" description="Polar residues" evidence="2">
    <location>
        <begin position="26"/>
        <end position="92"/>
    </location>
</feature>
<dbReference type="AlphaFoldDB" id="A0A183EGV2"/>
<protein>
    <submittedName>
        <fullName evidence="6">C2H2-type domain-containing protein</fullName>
    </submittedName>
</protein>
<evidence type="ECO:0000313" key="4">
    <source>
        <dbReference type="EMBL" id="VDN35511.1"/>
    </source>
</evidence>
<sequence length="385" mass="41820">MSGKCALILEISDKFSKSAKFQQELQSGQSSLPTAPATTFPAESQSLTAPITAAPTSTDPSYSPLQRLQNFTSMNGTPQPGRSAARVSSSDVEISRAPATQPLPQTTRAPAAAAASTAQQRDVSSGQPSVSSTSTSEMVVEAPAASSSANAAPPNIVRFEMPFLSVPFNMARLSQPQPISSEASSAAHQLSRLRDSSSPRDVPSTSEPSSAFRNMVRVSQPQPVSSEASSAAHQLSHLRDSSSPRDVPSTSEPSSAFRTCRGVLNIVDVVTQDMDAKTCDYIMRNADGNLYCSRSECADIRFETHSAARVHNLRHNSQNIFFCLECGSAFPFENLIVKHMIERHNQKQGMLSPGCFFRRYFELVSFHLLKEFSFFRFAEICFAKF</sequence>
<dbReference type="WBParaSite" id="GPUH_0002021801-mRNA-1">
    <property type="protein sequence ID" value="GPUH_0002021801-mRNA-1"/>
    <property type="gene ID" value="GPUH_0002021801"/>
</dbReference>
<dbReference type="Proteomes" id="UP000271098">
    <property type="component" value="Unassembled WGS sequence"/>
</dbReference>
<evidence type="ECO:0000256" key="2">
    <source>
        <dbReference type="SAM" id="MobiDB-lite"/>
    </source>
</evidence>
<feature type="domain" description="C2H2-type" evidence="3">
    <location>
        <begin position="321"/>
        <end position="349"/>
    </location>
</feature>
<feature type="compositionally biased region" description="Polar residues" evidence="2">
    <location>
        <begin position="207"/>
        <end position="233"/>
    </location>
</feature>
<dbReference type="EMBL" id="UYRT01089958">
    <property type="protein sequence ID" value="VDN35511.1"/>
    <property type="molecule type" value="Genomic_DNA"/>
</dbReference>
<reference evidence="6" key="1">
    <citation type="submission" date="2016-06" db="UniProtKB">
        <authorList>
            <consortium name="WormBaseParasite"/>
        </authorList>
    </citation>
    <scope>IDENTIFICATION</scope>
</reference>
<dbReference type="PROSITE" id="PS00028">
    <property type="entry name" value="ZINC_FINGER_C2H2_1"/>
    <property type="match status" value="1"/>
</dbReference>
<evidence type="ECO:0000313" key="6">
    <source>
        <dbReference type="WBParaSite" id="GPUH_0002021801-mRNA-1"/>
    </source>
</evidence>
<name>A0A183EGV2_9BILA</name>
<keyword evidence="1" id="KW-0479">Metal-binding</keyword>
<evidence type="ECO:0000259" key="3">
    <source>
        <dbReference type="PROSITE" id="PS50157"/>
    </source>
</evidence>
<feature type="compositionally biased region" description="Low complexity" evidence="2">
    <location>
        <begin position="96"/>
        <end position="150"/>
    </location>
</feature>
<organism evidence="6">
    <name type="scientific">Gongylonema pulchrum</name>
    <dbReference type="NCBI Taxonomy" id="637853"/>
    <lineage>
        <taxon>Eukaryota</taxon>
        <taxon>Metazoa</taxon>
        <taxon>Ecdysozoa</taxon>
        <taxon>Nematoda</taxon>
        <taxon>Chromadorea</taxon>
        <taxon>Rhabditida</taxon>
        <taxon>Spirurina</taxon>
        <taxon>Spiruromorpha</taxon>
        <taxon>Spiruroidea</taxon>
        <taxon>Gongylonematidae</taxon>
        <taxon>Gongylonema</taxon>
    </lineage>
</organism>
<dbReference type="PROSITE" id="PS50157">
    <property type="entry name" value="ZINC_FINGER_C2H2_2"/>
    <property type="match status" value="1"/>
</dbReference>
<keyword evidence="1" id="KW-0863">Zinc-finger</keyword>
<keyword evidence="5" id="KW-1185">Reference proteome</keyword>
<accession>A0A183EGV2</accession>
<reference evidence="4 5" key="2">
    <citation type="submission" date="2018-11" db="EMBL/GenBank/DDBJ databases">
        <authorList>
            <consortium name="Pathogen Informatics"/>
        </authorList>
    </citation>
    <scope>NUCLEOTIDE SEQUENCE [LARGE SCALE GENOMIC DNA]</scope>
</reference>
<dbReference type="InterPro" id="IPR013087">
    <property type="entry name" value="Znf_C2H2_type"/>
</dbReference>
<dbReference type="GO" id="GO:0008270">
    <property type="term" value="F:zinc ion binding"/>
    <property type="evidence" value="ECO:0007669"/>
    <property type="project" value="UniProtKB-KW"/>
</dbReference>
<gene>
    <name evidence="4" type="ORF">GPUH_LOCUS20193</name>
</gene>
<evidence type="ECO:0000256" key="1">
    <source>
        <dbReference type="PROSITE-ProRule" id="PRU00042"/>
    </source>
</evidence>
<feature type="region of interest" description="Disordered" evidence="2">
    <location>
        <begin position="177"/>
        <end position="255"/>
    </location>
</feature>
<keyword evidence="1" id="KW-0862">Zinc</keyword>
<proteinExistence type="predicted"/>